<sequence>MPARLDHTIVHSRDRFAAARFLTELLDAPEPKPFGPFASVPLANGVTLDYLDGQPGSPIVSQHLAFLVTDEEFDEIFDRIKERELSYWADPAHAEPQRINHNFGGRGVYIDDPDGHSLEFITHTYVQSP</sequence>
<evidence type="ECO:0000259" key="1">
    <source>
        <dbReference type="PROSITE" id="PS51819"/>
    </source>
</evidence>
<protein>
    <submittedName>
        <fullName evidence="2">Glyoxalase/Bleomycin resistance protein/Dioxygenase superfamily protein</fullName>
    </submittedName>
</protein>
<feature type="domain" description="VOC" evidence="1">
    <location>
        <begin position="4"/>
        <end position="123"/>
    </location>
</feature>
<dbReference type="SUPFAM" id="SSF54593">
    <property type="entry name" value="Glyoxalase/Bleomycin resistance protein/Dihydroxybiphenyl dioxygenase"/>
    <property type="match status" value="1"/>
</dbReference>
<accession>A0A1H0AUT1</accession>
<keyword evidence="2" id="KW-0223">Dioxygenase</keyword>
<name>A0A1H0AUT1_9ACTN</name>
<dbReference type="InterPro" id="IPR004360">
    <property type="entry name" value="Glyas_Fos-R_dOase_dom"/>
</dbReference>
<keyword evidence="2" id="KW-0560">Oxidoreductase</keyword>
<dbReference type="InterPro" id="IPR029068">
    <property type="entry name" value="Glyas_Bleomycin-R_OHBP_Dase"/>
</dbReference>
<dbReference type="GO" id="GO:0051213">
    <property type="term" value="F:dioxygenase activity"/>
    <property type="evidence" value="ECO:0007669"/>
    <property type="project" value="UniProtKB-KW"/>
</dbReference>
<dbReference type="STRING" id="1196353.SAMN05444921_12567"/>
<proteinExistence type="predicted"/>
<reference evidence="3" key="1">
    <citation type="submission" date="2016-10" db="EMBL/GenBank/DDBJ databases">
        <authorList>
            <person name="Varghese N."/>
            <person name="Submissions S."/>
        </authorList>
    </citation>
    <scope>NUCLEOTIDE SEQUENCE [LARGE SCALE GENOMIC DNA]</scope>
    <source>
        <strain evidence="3">CGMCC 4.7042</strain>
    </source>
</reference>
<dbReference type="PROSITE" id="PS51819">
    <property type="entry name" value="VOC"/>
    <property type="match status" value="1"/>
</dbReference>
<dbReference type="Pfam" id="PF00903">
    <property type="entry name" value="Glyoxalase"/>
    <property type="match status" value="1"/>
</dbReference>
<dbReference type="EMBL" id="FNHI01000025">
    <property type="protein sequence ID" value="SDN37217.1"/>
    <property type="molecule type" value="Genomic_DNA"/>
</dbReference>
<dbReference type="Gene3D" id="3.10.180.10">
    <property type="entry name" value="2,3-Dihydroxybiphenyl 1,2-Dioxygenase, domain 1"/>
    <property type="match status" value="1"/>
</dbReference>
<evidence type="ECO:0000313" key="2">
    <source>
        <dbReference type="EMBL" id="SDN37217.1"/>
    </source>
</evidence>
<dbReference type="RefSeq" id="WP_093660455.1">
    <property type="nucleotide sequence ID" value="NZ_FNHI01000025.1"/>
</dbReference>
<keyword evidence="3" id="KW-1185">Reference proteome</keyword>
<dbReference type="OrthoDB" id="9810341at2"/>
<dbReference type="GeneID" id="40833235"/>
<dbReference type="AlphaFoldDB" id="A0A1H0AUT1"/>
<dbReference type="Proteomes" id="UP000199063">
    <property type="component" value="Unassembled WGS sequence"/>
</dbReference>
<dbReference type="CDD" id="cd08351">
    <property type="entry name" value="ChaP_like"/>
    <property type="match status" value="1"/>
</dbReference>
<evidence type="ECO:0000313" key="3">
    <source>
        <dbReference type="Proteomes" id="UP000199063"/>
    </source>
</evidence>
<gene>
    <name evidence="2" type="ORF">SAMN05444921_12567</name>
</gene>
<dbReference type="InterPro" id="IPR037523">
    <property type="entry name" value="VOC_core"/>
</dbReference>
<organism evidence="2 3">
    <name type="scientific">Streptomyces wuyuanensis</name>
    <dbReference type="NCBI Taxonomy" id="1196353"/>
    <lineage>
        <taxon>Bacteria</taxon>
        <taxon>Bacillati</taxon>
        <taxon>Actinomycetota</taxon>
        <taxon>Actinomycetes</taxon>
        <taxon>Kitasatosporales</taxon>
        <taxon>Streptomycetaceae</taxon>
        <taxon>Streptomyces</taxon>
    </lineage>
</organism>